<dbReference type="KEGG" id="dbc:MFMK1_003469"/>
<sequence>MIDFWVALVRLIVALPLVLGLIYLFLKFGMGKRNRSASGSLQVVDQILVGAKSRLVVVRAKESFMLLAVSESDIKVLKEFSEYPVVEPVAGQHPAYLDKILNKYRQWQGGDRDES</sequence>
<keyword evidence="5 6" id="KW-0472">Membrane</keyword>
<name>A0AAU0URJ7_9FIRM</name>
<keyword evidence="3 6" id="KW-0812">Transmembrane</keyword>
<evidence type="ECO:0000256" key="6">
    <source>
        <dbReference type="SAM" id="Phobius"/>
    </source>
</evidence>
<gene>
    <name evidence="7" type="ORF">MFMK1_003469</name>
</gene>
<keyword evidence="4 6" id="KW-1133">Transmembrane helix</keyword>
<evidence type="ECO:0000256" key="1">
    <source>
        <dbReference type="ARBA" id="ARBA00004236"/>
    </source>
</evidence>
<organism evidence="7 8">
    <name type="scientific">Metallumcola ferriviriculae</name>
    <dbReference type="NCBI Taxonomy" id="3039180"/>
    <lineage>
        <taxon>Bacteria</taxon>
        <taxon>Bacillati</taxon>
        <taxon>Bacillota</taxon>
        <taxon>Clostridia</taxon>
        <taxon>Neomoorellales</taxon>
        <taxon>Desulfitibacteraceae</taxon>
        <taxon>Metallumcola</taxon>
    </lineage>
</organism>
<keyword evidence="7" id="KW-0282">Flagellum</keyword>
<dbReference type="Pfam" id="PF04347">
    <property type="entry name" value="FliO"/>
    <property type="match status" value="1"/>
</dbReference>
<keyword evidence="7" id="KW-0966">Cell projection</keyword>
<reference evidence="7 8" key="1">
    <citation type="submission" date="2023-04" db="EMBL/GenBank/DDBJ databases">
        <authorList>
            <person name="Hsu D."/>
        </authorList>
    </citation>
    <scope>NUCLEOTIDE SEQUENCE [LARGE SCALE GENOMIC DNA]</scope>
    <source>
        <strain evidence="7 8">MK1</strain>
    </source>
</reference>
<comment type="subcellular location">
    <subcellularLocation>
        <location evidence="1">Cell membrane</location>
    </subcellularLocation>
</comment>
<protein>
    <submittedName>
        <fullName evidence="7">Flagellar biosynthetic protein FliO</fullName>
    </submittedName>
</protein>
<keyword evidence="8" id="KW-1185">Reference proteome</keyword>
<dbReference type="RefSeq" id="WP_366922984.1">
    <property type="nucleotide sequence ID" value="NZ_CP121694.1"/>
</dbReference>
<dbReference type="AlphaFoldDB" id="A0AAU0URJ7"/>
<evidence type="ECO:0000256" key="5">
    <source>
        <dbReference type="ARBA" id="ARBA00023136"/>
    </source>
</evidence>
<evidence type="ECO:0000256" key="3">
    <source>
        <dbReference type="ARBA" id="ARBA00022692"/>
    </source>
</evidence>
<evidence type="ECO:0000313" key="7">
    <source>
        <dbReference type="EMBL" id="WRO23606.1"/>
    </source>
</evidence>
<keyword evidence="2" id="KW-1003">Cell membrane</keyword>
<dbReference type="EMBL" id="CP121694">
    <property type="protein sequence ID" value="WRO23606.1"/>
    <property type="molecule type" value="Genomic_DNA"/>
</dbReference>
<proteinExistence type="predicted"/>
<feature type="transmembrane region" description="Helical" evidence="6">
    <location>
        <begin position="6"/>
        <end position="26"/>
    </location>
</feature>
<evidence type="ECO:0000256" key="2">
    <source>
        <dbReference type="ARBA" id="ARBA00022475"/>
    </source>
</evidence>
<dbReference type="Proteomes" id="UP001329915">
    <property type="component" value="Chromosome"/>
</dbReference>
<keyword evidence="7" id="KW-0969">Cilium</keyword>
<dbReference type="InterPro" id="IPR022781">
    <property type="entry name" value="Flagellar_biosynth_FliO"/>
</dbReference>
<evidence type="ECO:0000313" key="8">
    <source>
        <dbReference type="Proteomes" id="UP001329915"/>
    </source>
</evidence>
<dbReference type="GO" id="GO:0044781">
    <property type="term" value="P:bacterial-type flagellum organization"/>
    <property type="evidence" value="ECO:0007669"/>
    <property type="project" value="InterPro"/>
</dbReference>
<accession>A0AAU0URJ7</accession>
<evidence type="ECO:0000256" key="4">
    <source>
        <dbReference type="ARBA" id="ARBA00022989"/>
    </source>
</evidence>
<dbReference type="GO" id="GO:0016020">
    <property type="term" value="C:membrane"/>
    <property type="evidence" value="ECO:0007669"/>
    <property type="project" value="InterPro"/>
</dbReference>